<comment type="caution">
    <text evidence="9">The sequence shown here is derived from an EMBL/GenBank/DDBJ whole genome shotgun (WGS) entry which is preliminary data.</text>
</comment>
<keyword evidence="3" id="KW-0285">Flavoprotein</keyword>
<keyword evidence="4" id="KW-0288">FMN</keyword>
<comment type="similarity">
    <text evidence="2">Belongs to the nitroreductase family.</text>
</comment>
<dbReference type="GO" id="GO:0046256">
    <property type="term" value="P:2,4,6-trinitrotoluene catabolic process"/>
    <property type="evidence" value="ECO:0007669"/>
    <property type="project" value="TreeGrafter"/>
</dbReference>
<keyword evidence="6" id="KW-0560">Oxidoreductase</keyword>
<keyword evidence="10" id="KW-1185">Reference proteome</keyword>
<keyword evidence="7" id="KW-0520">NAD</keyword>
<evidence type="ECO:0000256" key="2">
    <source>
        <dbReference type="ARBA" id="ARBA00007118"/>
    </source>
</evidence>
<evidence type="ECO:0000256" key="4">
    <source>
        <dbReference type="ARBA" id="ARBA00022643"/>
    </source>
</evidence>
<dbReference type="RefSeq" id="WP_111750440.1">
    <property type="nucleotide sequence ID" value="NZ_PTPX01000017.1"/>
</dbReference>
<keyword evidence="5" id="KW-0521">NADP</keyword>
<evidence type="ECO:0000313" key="10">
    <source>
        <dbReference type="Proteomes" id="UP000248689"/>
    </source>
</evidence>
<evidence type="ECO:0000256" key="7">
    <source>
        <dbReference type="ARBA" id="ARBA00023027"/>
    </source>
</evidence>
<dbReference type="AlphaFoldDB" id="A0A328BVQ8"/>
<dbReference type="PANTHER" id="PTHR23026:SF125">
    <property type="entry name" value="OXYGEN-INSENSITIVE NAD(P)H NITROREDUCTASE"/>
    <property type="match status" value="1"/>
</dbReference>
<dbReference type="EMBL" id="PTPX01000017">
    <property type="protein sequence ID" value="RAL18263.1"/>
    <property type="molecule type" value="Genomic_DNA"/>
</dbReference>
<reference evidence="10" key="1">
    <citation type="submission" date="2018-02" db="EMBL/GenBank/DDBJ databases">
        <title>Glaesserella australis sp. nov., isolated from the lungs of pigs.</title>
        <authorList>
            <person name="Turni C."/>
            <person name="Christensen H."/>
        </authorList>
    </citation>
    <scope>NUCLEOTIDE SEQUENCE [LARGE SCALE GENOMIC DNA]</scope>
    <source>
        <strain evidence="10">HS4635</strain>
    </source>
</reference>
<dbReference type="GO" id="GO:0046857">
    <property type="term" value="F:oxidoreductase activity, acting on other nitrogenous compounds as donors, with NAD or NADP as acceptor"/>
    <property type="evidence" value="ECO:0007669"/>
    <property type="project" value="TreeGrafter"/>
</dbReference>
<evidence type="ECO:0000313" key="9">
    <source>
        <dbReference type="EMBL" id="RAL18263.1"/>
    </source>
</evidence>
<organism evidence="9 10">
    <name type="scientific">Glaesserella australis</name>
    <dbReference type="NCBI Taxonomy" id="2094024"/>
    <lineage>
        <taxon>Bacteria</taxon>
        <taxon>Pseudomonadati</taxon>
        <taxon>Pseudomonadota</taxon>
        <taxon>Gammaproteobacteria</taxon>
        <taxon>Pasteurellales</taxon>
        <taxon>Pasteurellaceae</taxon>
        <taxon>Glaesserella</taxon>
    </lineage>
</organism>
<dbReference type="InterPro" id="IPR029479">
    <property type="entry name" value="Nitroreductase"/>
</dbReference>
<sequence>MNKDEILAAYHFRHACKVYDPSKKISDDDFRFILETGRLSPSSFGFEPWKFLVIENPEIKQLIRENAWGAGEKATDASHFVVILVRHQTTLDPNGDYLPHFMRTVQQLPEDAIAMRLNFFRQYSQFEGEFADNPRAFYDWACKQSYIALGNMLTAAAMIGIDSTPIEGFPYAKMEKLLAEKGLFDPKEFKLSVMVAFGYRKQESRPKTRQVFEQVVEFIK</sequence>
<accession>A0A328BVQ8</accession>
<name>A0A328BVQ8_9PAST</name>
<evidence type="ECO:0000256" key="3">
    <source>
        <dbReference type="ARBA" id="ARBA00022630"/>
    </source>
</evidence>
<dbReference type="InterPro" id="IPR000415">
    <property type="entry name" value="Nitroreductase-like"/>
</dbReference>
<dbReference type="Gene3D" id="3.40.109.10">
    <property type="entry name" value="NADH Oxidase"/>
    <property type="match status" value="1"/>
</dbReference>
<dbReference type="PANTHER" id="PTHR23026">
    <property type="entry name" value="NADPH NITROREDUCTASE"/>
    <property type="match status" value="1"/>
</dbReference>
<dbReference type="InterPro" id="IPR033878">
    <property type="entry name" value="NfsB-like"/>
</dbReference>
<dbReference type="SUPFAM" id="SSF55469">
    <property type="entry name" value="FMN-dependent nitroreductase-like"/>
    <property type="match status" value="1"/>
</dbReference>
<gene>
    <name evidence="9" type="ORF">C5N92_08550</name>
</gene>
<evidence type="ECO:0000256" key="5">
    <source>
        <dbReference type="ARBA" id="ARBA00022857"/>
    </source>
</evidence>
<dbReference type="Proteomes" id="UP000248689">
    <property type="component" value="Unassembled WGS sequence"/>
</dbReference>
<feature type="domain" description="Nitroreductase" evidence="8">
    <location>
        <begin position="12"/>
        <end position="199"/>
    </location>
</feature>
<dbReference type="InterPro" id="IPR050627">
    <property type="entry name" value="Nitroreductase/BluB"/>
</dbReference>
<evidence type="ECO:0000256" key="6">
    <source>
        <dbReference type="ARBA" id="ARBA00023002"/>
    </source>
</evidence>
<proteinExistence type="inferred from homology"/>
<dbReference type="GO" id="GO:0005829">
    <property type="term" value="C:cytosol"/>
    <property type="evidence" value="ECO:0007669"/>
    <property type="project" value="TreeGrafter"/>
</dbReference>
<protein>
    <submittedName>
        <fullName evidence="9">NAD(P)H-dependent oxidoreductase</fullName>
    </submittedName>
</protein>
<dbReference type="CDD" id="cd02149">
    <property type="entry name" value="NfsB-like"/>
    <property type="match status" value="1"/>
</dbReference>
<evidence type="ECO:0000259" key="8">
    <source>
        <dbReference type="Pfam" id="PF00881"/>
    </source>
</evidence>
<dbReference type="OrthoDB" id="9809288at2"/>
<dbReference type="Pfam" id="PF00881">
    <property type="entry name" value="Nitroreductase"/>
    <property type="match status" value="1"/>
</dbReference>
<comment type="cofactor">
    <cofactor evidence="1">
        <name>FMN</name>
        <dbReference type="ChEBI" id="CHEBI:58210"/>
    </cofactor>
</comment>
<evidence type="ECO:0000256" key="1">
    <source>
        <dbReference type="ARBA" id="ARBA00001917"/>
    </source>
</evidence>